<organism evidence="3 4">
    <name type="scientific">Chrysochromulina tobinii</name>
    <dbReference type="NCBI Taxonomy" id="1460289"/>
    <lineage>
        <taxon>Eukaryota</taxon>
        <taxon>Haptista</taxon>
        <taxon>Haptophyta</taxon>
        <taxon>Prymnesiophyceae</taxon>
        <taxon>Prymnesiales</taxon>
        <taxon>Chrysochromulinaceae</taxon>
        <taxon>Chrysochromulina</taxon>
    </lineage>
</organism>
<evidence type="ECO:0000313" key="3">
    <source>
        <dbReference type="EMBL" id="KOO28481.1"/>
    </source>
</evidence>
<gene>
    <name evidence="3" type="ORF">Ctob_008808</name>
</gene>
<reference evidence="4" key="1">
    <citation type="journal article" date="2015" name="PLoS Genet.">
        <title>Genome Sequence and Transcriptome Analyses of Chrysochromulina tobin: Metabolic Tools for Enhanced Algal Fitness in the Prominent Order Prymnesiales (Haptophyceae).</title>
        <authorList>
            <person name="Hovde B.T."/>
            <person name="Deodato C.R."/>
            <person name="Hunsperger H.M."/>
            <person name="Ryken S.A."/>
            <person name="Yost W."/>
            <person name="Jha R.K."/>
            <person name="Patterson J."/>
            <person name="Monnat R.J. Jr."/>
            <person name="Barlow S.B."/>
            <person name="Starkenburg S.R."/>
            <person name="Cattolico R.A."/>
        </authorList>
    </citation>
    <scope>NUCLEOTIDE SEQUENCE</scope>
    <source>
        <strain evidence="4">CCMP291</strain>
    </source>
</reference>
<evidence type="ECO:0000313" key="4">
    <source>
        <dbReference type="Proteomes" id="UP000037460"/>
    </source>
</evidence>
<dbReference type="InterPro" id="IPR013935">
    <property type="entry name" value="Trs120_TRAPPC9"/>
</dbReference>
<name>A0A0M0JPI0_9EUKA</name>
<keyword evidence="4" id="KW-1185">Reference proteome</keyword>
<evidence type="ECO:0000259" key="2">
    <source>
        <dbReference type="Pfam" id="PF08626"/>
    </source>
</evidence>
<dbReference type="InterPro" id="IPR058563">
    <property type="entry name" value="Trs120_TRAPPC9_N"/>
</dbReference>
<sequence>MRCFVFESPENGVIADLPSADNSRLDLIAPAVADMRMHVKELLHELGAELLRDIRAEAETPPNLSANLTTPSDSGSTAAGTTSTFARLLSSATGRVTGRHQKRKADLKLLCGSTADARIGYEKAIESISRSGADAVWHAAALEGAAAAQLAQLAQALRESSAAGGAAGGDLAAYGEAYGEALGLAKKRLEEACKLCAERGGRAVEVAVEIGFRLARLIGEIAERERGRLAVTDDIIAGGGPDAFGPPPPPSPWRHRRIEAQSVLQRRAYEQATGTETPLGLQLQLRVCLGSAALSSELGQHRKAAFYLLEAARRYRNTYQWRAAHEVLLVAAPQLQLAPLQFLQLHAPWRPPLPLEPRPSLAAAVGATFGSVVLRMVDVNSQGWSYLRQVVLAMLLEATVALDDAPLYASYALFTLRLIEGSLPHDQQKRLVGLLTQAAPQIAPCMPAPAIGLPWLLRIKPLKLSNERLPHKRVVAQKRSRPDFEFLTDPFSRARKAKAAALAALRVLWIRGETISALVTVSNRLCVPLYIDHVALHGTLVRATPDSATAASPTRDVAAPTKPNAGTADGLQANPRFVAFGQSVLLPEHCPGMEVELTGLVDGGAAGDEWRLLLHGLEDGLAS</sequence>
<dbReference type="PANTHER" id="PTHR21512">
    <property type="entry name" value="TRAFFICKING PROTEIN PARTICLE COMPLEX SUBUNIT 9"/>
    <property type="match status" value="1"/>
</dbReference>
<feature type="region of interest" description="Disordered" evidence="1">
    <location>
        <begin position="61"/>
        <end position="80"/>
    </location>
</feature>
<feature type="compositionally biased region" description="Low complexity" evidence="1">
    <location>
        <begin position="69"/>
        <end position="80"/>
    </location>
</feature>
<dbReference type="AlphaFoldDB" id="A0A0M0JPI0"/>
<protein>
    <recommendedName>
        <fullName evidence="2">Trs120/TRAPPC9 N-terminal domain-containing protein</fullName>
    </recommendedName>
</protein>
<dbReference type="EMBL" id="JWZX01002563">
    <property type="protein sequence ID" value="KOO28481.1"/>
    <property type="molecule type" value="Genomic_DNA"/>
</dbReference>
<feature type="region of interest" description="Disordered" evidence="1">
    <location>
        <begin position="547"/>
        <end position="570"/>
    </location>
</feature>
<comment type="caution">
    <text evidence="3">The sequence shown here is derived from an EMBL/GenBank/DDBJ whole genome shotgun (WGS) entry which is preliminary data.</text>
</comment>
<feature type="domain" description="Trs120/TRAPPC9 N-terminal" evidence="2">
    <location>
        <begin position="74"/>
        <end position="147"/>
    </location>
</feature>
<dbReference type="Pfam" id="PF08626">
    <property type="entry name" value="TRAPPC9-Trs120"/>
    <property type="match status" value="1"/>
</dbReference>
<proteinExistence type="predicted"/>
<dbReference type="GO" id="GO:0005802">
    <property type="term" value="C:trans-Golgi network"/>
    <property type="evidence" value="ECO:0007669"/>
    <property type="project" value="TreeGrafter"/>
</dbReference>
<accession>A0A0M0JPI0</accession>
<dbReference type="Proteomes" id="UP000037460">
    <property type="component" value="Unassembled WGS sequence"/>
</dbReference>
<evidence type="ECO:0000256" key="1">
    <source>
        <dbReference type="SAM" id="MobiDB-lite"/>
    </source>
</evidence>
<dbReference type="PANTHER" id="PTHR21512:SF5">
    <property type="entry name" value="TRAFFICKING PROTEIN PARTICLE COMPLEX SUBUNIT 9"/>
    <property type="match status" value="1"/>
</dbReference>